<dbReference type="SUPFAM" id="SSF53850">
    <property type="entry name" value="Periplasmic binding protein-like II"/>
    <property type="match status" value="1"/>
</dbReference>
<dbReference type="SMART" id="SM00062">
    <property type="entry name" value="PBPb"/>
    <property type="match status" value="1"/>
</dbReference>
<dbReference type="Gene3D" id="3.40.190.10">
    <property type="entry name" value="Periplasmic binding protein-like II"/>
    <property type="match status" value="2"/>
</dbReference>
<dbReference type="PROSITE" id="PS51318">
    <property type="entry name" value="TAT"/>
    <property type="match status" value="1"/>
</dbReference>
<gene>
    <name evidence="4" type="ORF">I7X39_00360</name>
</gene>
<accession>A0A931NFQ9</accession>
<comment type="caution">
    <text evidence="4">The sequence shown here is derived from an EMBL/GenBank/DDBJ whole genome shotgun (WGS) entry which is preliminary data.</text>
</comment>
<evidence type="ECO:0000313" key="5">
    <source>
        <dbReference type="Proteomes" id="UP000613266"/>
    </source>
</evidence>
<reference evidence="4" key="1">
    <citation type="submission" date="2020-12" db="EMBL/GenBank/DDBJ databases">
        <title>The genome sequence of Inhella sp. 1Y17.</title>
        <authorList>
            <person name="Liu Y."/>
        </authorList>
    </citation>
    <scope>NUCLEOTIDE SEQUENCE</scope>
    <source>
        <strain evidence="4">1Y17</strain>
    </source>
</reference>
<dbReference type="RefSeq" id="WP_198108969.1">
    <property type="nucleotide sequence ID" value="NZ_JAEDAK010000001.1"/>
</dbReference>
<dbReference type="AlphaFoldDB" id="A0A931NFQ9"/>
<protein>
    <submittedName>
        <fullName evidence="4">Transporter substrate-binding domain-containing protein</fullName>
    </submittedName>
</protein>
<feature type="signal peptide" evidence="2">
    <location>
        <begin position="1"/>
        <end position="28"/>
    </location>
</feature>
<evidence type="ECO:0000259" key="3">
    <source>
        <dbReference type="SMART" id="SM00062"/>
    </source>
</evidence>
<evidence type="ECO:0000313" key="4">
    <source>
        <dbReference type="EMBL" id="MBH9575344.1"/>
    </source>
</evidence>
<dbReference type="PANTHER" id="PTHR35936">
    <property type="entry name" value="MEMBRANE-BOUND LYTIC MUREIN TRANSGLYCOSYLASE F"/>
    <property type="match status" value="1"/>
</dbReference>
<organism evidence="4 5">
    <name type="scientific">Inhella proteolytica</name>
    <dbReference type="NCBI Taxonomy" id="2795029"/>
    <lineage>
        <taxon>Bacteria</taxon>
        <taxon>Pseudomonadati</taxon>
        <taxon>Pseudomonadota</taxon>
        <taxon>Betaproteobacteria</taxon>
        <taxon>Burkholderiales</taxon>
        <taxon>Sphaerotilaceae</taxon>
        <taxon>Inhella</taxon>
    </lineage>
</organism>
<dbReference type="InterPro" id="IPR006311">
    <property type="entry name" value="TAT_signal"/>
</dbReference>
<feature type="chain" id="PRO_5037711181" evidence="2">
    <location>
        <begin position="29"/>
        <end position="258"/>
    </location>
</feature>
<dbReference type="EMBL" id="JAEDAK010000001">
    <property type="protein sequence ID" value="MBH9575344.1"/>
    <property type="molecule type" value="Genomic_DNA"/>
</dbReference>
<proteinExistence type="predicted"/>
<feature type="domain" description="Solute-binding protein family 3/N-terminal" evidence="3">
    <location>
        <begin position="34"/>
        <end position="258"/>
    </location>
</feature>
<keyword evidence="1 2" id="KW-0732">Signal</keyword>
<dbReference type="InterPro" id="IPR001638">
    <property type="entry name" value="Solute-binding_3/MltF_N"/>
</dbReference>
<dbReference type="Pfam" id="PF00497">
    <property type="entry name" value="SBP_bac_3"/>
    <property type="match status" value="1"/>
</dbReference>
<name>A0A931NFQ9_9BURK</name>
<keyword evidence="5" id="KW-1185">Reference proteome</keyword>
<evidence type="ECO:0000256" key="1">
    <source>
        <dbReference type="ARBA" id="ARBA00022729"/>
    </source>
</evidence>
<sequence>MTRLRRSMLGWGGALGLAPWLAPAPVQAQARRLVLVSHVLPPYTLPEGSALGPGIDVDYARAALRAAGSPYEVEVLQVPWRRALQMLELGEADFTTSVHITEERARYMSFSETYGASVRHYFFARRAAGLKVQRLEELAGYRIGVVAGHAFPEPLAAALGSRLERAKDLPTLLRMLVAQRVQLAVGTDLPITWTIRELGLQTELEQQPLVHDSGRRTQMGFSRARPGHEQALEAMNRGLRLLARGDSWKRLEARYLGA</sequence>
<dbReference type="Proteomes" id="UP000613266">
    <property type="component" value="Unassembled WGS sequence"/>
</dbReference>
<evidence type="ECO:0000256" key="2">
    <source>
        <dbReference type="SAM" id="SignalP"/>
    </source>
</evidence>
<dbReference type="PANTHER" id="PTHR35936:SF25">
    <property type="entry name" value="ABC TRANSPORTER SUBSTRATE-BINDING PROTEIN"/>
    <property type="match status" value="1"/>
</dbReference>